<dbReference type="AlphaFoldDB" id="A0A843X4Q1"/>
<evidence type="ECO:0000256" key="1">
    <source>
        <dbReference type="SAM" id="MobiDB-lite"/>
    </source>
</evidence>
<evidence type="ECO:0000313" key="3">
    <source>
        <dbReference type="Proteomes" id="UP000652761"/>
    </source>
</evidence>
<gene>
    <name evidence="2" type="ORF">Taro_048045</name>
</gene>
<keyword evidence="3" id="KW-1185">Reference proteome</keyword>
<proteinExistence type="predicted"/>
<evidence type="ECO:0000313" key="2">
    <source>
        <dbReference type="EMBL" id="MQM15108.1"/>
    </source>
</evidence>
<accession>A0A843X4Q1</accession>
<dbReference type="Proteomes" id="UP000652761">
    <property type="component" value="Unassembled WGS sequence"/>
</dbReference>
<feature type="region of interest" description="Disordered" evidence="1">
    <location>
        <begin position="29"/>
        <end position="64"/>
    </location>
</feature>
<feature type="compositionally biased region" description="Low complexity" evidence="1">
    <location>
        <begin position="47"/>
        <end position="62"/>
    </location>
</feature>
<sequence length="83" mass="8835">MRKGVSSRPQHPRVPQYFLPTTCGQRRVYARPSAGNADPSTDLGDTAGSAAGSGSGSSSSSSRAWPWWSVHYGEVQEDGSAFF</sequence>
<organism evidence="2 3">
    <name type="scientific">Colocasia esculenta</name>
    <name type="common">Wild taro</name>
    <name type="synonym">Arum esculentum</name>
    <dbReference type="NCBI Taxonomy" id="4460"/>
    <lineage>
        <taxon>Eukaryota</taxon>
        <taxon>Viridiplantae</taxon>
        <taxon>Streptophyta</taxon>
        <taxon>Embryophyta</taxon>
        <taxon>Tracheophyta</taxon>
        <taxon>Spermatophyta</taxon>
        <taxon>Magnoliopsida</taxon>
        <taxon>Liliopsida</taxon>
        <taxon>Araceae</taxon>
        <taxon>Aroideae</taxon>
        <taxon>Colocasieae</taxon>
        <taxon>Colocasia</taxon>
    </lineage>
</organism>
<reference evidence="2" key="1">
    <citation type="submission" date="2017-07" db="EMBL/GenBank/DDBJ databases">
        <title>Taro Niue Genome Assembly and Annotation.</title>
        <authorList>
            <person name="Atibalentja N."/>
            <person name="Keating K."/>
            <person name="Fields C.J."/>
        </authorList>
    </citation>
    <scope>NUCLEOTIDE SEQUENCE</scope>
    <source>
        <strain evidence="2">Niue_2</strain>
        <tissue evidence="2">Leaf</tissue>
    </source>
</reference>
<dbReference type="EMBL" id="NMUH01006369">
    <property type="protein sequence ID" value="MQM15108.1"/>
    <property type="molecule type" value="Genomic_DNA"/>
</dbReference>
<name>A0A843X4Q1_COLES</name>
<comment type="caution">
    <text evidence="2">The sequence shown here is derived from an EMBL/GenBank/DDBJ whole genome shotgun (WGS) entry which is preliminary data.</text>
</comment>
<protein>
    <submittedName>
        <fullName evidence="2">Uncharacterized protein</fullName>
    </submittedName>
</protein>